<comment type="caution">
    <text evidence="1">The sequence shown here is derived from an EMBL/GenBank/DDBJ whole genome shotgun (WGS) entry which is preliminary data.</text>
</comment>
<proteinExistence type="predicted"/>
<gene>
    <name evidence="1" type="ORF">UA08_08786</name>
</gene>
<dbReference type="Proteomes" id="UP000214365">
    <property type="component" value="Unassembled WGS sequence"/>
</dbReference>
<sequence length="88" mass="9284">MTSSIGPTEGSVQASRKGNVKLSWSVDAPRFDLSKCVGSVQSRPIGWQNTVAPRATGFGMPFGAVNSAKFAATEGALIMVWWDASHQG</sequence>
<dbReference type="EMBL" id="LFMY01000016">
    <property type="protein sequence ID" value="OKL56089.1"/>
    <property type="molecule type" value="Genomic_DNA"/>
</dbReference>
<reference evidence="1 2" key="1">
    <citation type="submission" date="2015-06" db="EMBL/GenBank/DDBJ databases">
        <title>Talaromyces atroroseus IBT 11181 draft genome.</title>
        <authorList>
            <person name="Rasmussen K.B."/>
            <person name="Rasmussen S."/>
            <person name="Petersen B."/>
            <person name="Sicheritz-Ponten T."/>
            <person name="Mortensen U.H."/>
            <person name="Thrane U."/>
        </authorList>
    </citation>
    <scope>NUCLEOTIDE SEQUENCE [LARGE SCALE GENOMIC DNA]</scope>
    <source>
        <strain evidence="1 2">IBT 11181</strain>
    </source>
</reference>
<name>A0A225AKN1_TALAT</name>
<dbReference type="GeneID" id="31008542"/>
<keyword evidence="2" id="KW-1185">Reference proteome</keyword>
<dbReference type="RefSeq" id="XP_020116210.1">
    <property type="nucleotide sequence ID" value="XM_020263689.1"/>
</dbReference>
<protein>
    <submittedName>
        <fullName evidence="1">Uncharacterized protein</fullName>
    </submittedName>
</protein>
<evidence type="ECO:0000313" key="1">
    <source>
        <dbReference type="EMBL" id="OKL56089.1"/>
    </source>
</evidence>
<organism evidence="1 2">
    <name type="scientific">Talaromyces atroroseus</name>
    <dbReference type="NCBI Taxonomy" id="1441469"/>
    <lineage>
        <taxon>Eukaryota</taxon>
        <taxon>Fungi</taxon>
        <taxon>Dikarya</taxon>
        <taxon>Ascomycota</taxon>
        <taxon>Pezizomycotina</taxon>
        <taxon>Eurotiomycetes</taxon>
        <taxon>Eurotiomycetidae</taxon>
        <taxon>Eurotiales</taxon>
        <taxon>Trichocomaceae</taxon>
        <taxon>Talaromyces</taxon>
        <taxon>Talaromyces sect. Trachyspermi</taxon>
    </lineage>
</organism>
<dbReference type="AlphaFoldDB" id="A0A225AKN1"/>
<accession>A0A225AKN1</accession>
<evidence type="ECO:0000313" key="2">
    <source>
        <dbReference type="Proteomes" id="UP000214365"/>
    </source>
</evidence>